<dbReference type="Proteomes" id="UP000478052">
    <property type="component" value="Unassembled WGS sequence"/>
</dbReference>
<keyword evidence="2" id="KW-1185">Reference proteome</keyword>
<dbReference type="EMBL" id="VUJU01017658">
    <property type="protein sequence ID" value="KAF0682220.1"/>
    <property type="molecule type" value="Genomic_DNA"/>
</dbReference>
<feature type="non-terminal residue" evidence="1">
    <location>
        <position position="1"/>
    </location>
</feature>
<gene>
    <name evidence="1" type="ORF">FWK35_00035283</name>
</gene>
<accession>A0A6G0VH18</accession>
<evidence type="ECO:0000313" key="1">
    <source>
        <dbReference type="EMBL" id="KAF0682220.1"/>
    </source>
</evidence>
<evidence type="ECO:0000313" key="2">
    <source>
        <dbReference type="Proteomes" id="UP000478052"/>
    </source>
</evidence>
<proteinExistence type="predicted"/>
<dbReference type="AlphaFoldDB" id="A0A6G0VH18"/>
<sequence>FSISQSYGLNLKDQNELIDKMSNFILNMRVHKKQHLLPFQKGILICNKSLKNLLDDLKELHGISYILTRNLRWFILGKNLNVVFTNNTNTEQSIETNLLEENYCLTRTIITDSNLDENDQTVVADDVANLEFTAGVRQIVVPQTHLDIL</sequence>
<name>A0A6G0VH18_APHCR</name>
<protein>
    <submittedName>
        <fullName evidence="1">Uncharacterized protein</fullName>
    </submittedName>
</protein>
<organism evidence="1 2">
    <name type="scientific">Aphis craccivora</name>
    <name type="common">Cowpea aphid</name>
    <dbReference type="NCBI Taxonomy" id="307492"/>
    <lineage>
        <taxon>Eukaryota</taxon>
        <taxon>Metazoa</taxon>
        <taxon>Ecdysozoa</taxon>
        <taxon>Arthropoda</taxon>
        <taxon>Hexapoda</taxon>
        <taxon>Insecta</taxon>
        <taxon>Pterygota</taxon>
        <taxon>Neoptera</taxon>
        <taxon>Paraneoptera</taxon>
        <taxon>Hemiptera</taxon>
        <taxon>Sternorrhyncha</taxon>
        <taxon>Aphidomorpha</taxon>
        <taxon>Aphidoidea</taxon>
        <taxon>Aphididae</taxon>
        <taxon>Aphidini</taxon>
        <taxon>Aphis</taxon>
        <taxon>Aphis</taxon>
    </lineage>
</organism>
<reference evidence="1 2" key="1">
    <citation type="submission" date="2019-08" db="EMBL/GenBank/DDBJ databases">
        <title>Whole genome of Aphis craccivora.</title>
        <authorList>
            <person name="Voronova N.V."/>
            <person name="Shulinski R.S."/>
            <person name="Bandarenka Y.V."/>
            <person name="Zhorov D.G."/>
            <person name="Warner D."/>
        </authorList>
    </citation>
    <scope>NUCLEOTIDE SEQUENCE [LARGE SCALE GENOMIC DNA]</scope>
    <source>
        <strain evidence="1">180601</strain>
        <tissue evidence="1">Whole Body</tissue>
    </source>
</reference>
<comment type="caution">
    <text evidence="1">The sequence shown here is derived from an EMBL/GenBank/DDBJ whole genome shotgun (WGS) entry which is preliminary data.</text>
</comment>